<keyword evidence="4" id="KW-1185">Reference proteome</keyword>
<gene>
    <name evidence="3" type="primary">ppx</name>
    <name evidence="3" type="ORF">MOHU_10430</name>
</gene>
<comment type="similarity">
    <text evidence="1">Belongs to the GppA/Ppx family.</text>
</comment>
<accession>A0A2T0ATW2</accession>
<evidence type="ECO:0000256" key="1">
    <source>
        <dbReference type="ARBA" id="ARBA00007125"/>
    </source>
</evidence>
<dbReference type="Gene3D" id="3.30.420.40">
    <property type="match status" value="1"/>
</dbReference>
<dbReference type="EMBL" id="PVXM01000015">
    <property type="protein sequence ID" value="PRR73903.1"/>
    <property type="molecule type" value="Genomic_DNA"/>
</dbReference>
<feature type="domain" description="Ppx/GppA phosphatase N-terminal" evidence="2">
    <location>
        <begin position="21"/>
        <end position="287"/>
    </location>
</feature>
<organism evidence="3 4">
    <name type="scientific">Neomoorella humiferrea</name>
    <dbReference type="NCBI Taxonomy" id="676965"/>
    <lineage>
        <taxon>Bacteria</taxon>
        <taxon>Bacillati</taxon>
        <taxon>Bacillota</taxon>
        <taxon>Clostridia</taxon>
        <taxon>Neomoorellales</taxon>
        <taxon>Neomoorellaceae</taxon>
        <taxon>Neomoorella</taxon>
    </lineage>
</organism>
<sequence>MAYYAALDVGSNSVRLMVGEVREAKVYPVRTALRSTRLLAGAVNGWLQEEAVIRTAAAVAELAAVAREWQPAAIICIATSAAREARNLDFLRSTVKRRAGLELTVIDGETEARLAYEGALAGFEDAGKNPLVIDIGGGSTELSWMDGGRLQLFSVRVGAVRATETAMTREMIAAALAPVLLRARGVSRDRIIGTGGTITTAAAMELGLEPYLPERVHGTFLTTARVKDWRSRLEAMPLSQRRLLPGLQPERADIIVAGLLILEIILEGLGAEGVVASEADLLWGLILNYATKDGGKDGKGCSRLPI</sequence>
<evidence type="ECO:0000313" key="4">
    <source>
        <dbReference type="Proteomes" id="UP000238415"/>
    </source>
</evidence>
<dbReference type="PANTHER" id="PTHR30005:SF0">
    <property type="entry name" value="RETROGRADE REGULATION PROTEIN 2"/>
    <property type="match status" value="1"/>
</dbReference>
<dbReference type="Pfam" id="PF02541">
    <property type="entry name" value="Ppx-GppA"/>
    <property type="match status" value="1"/>
</dbReference>
<dbReference type="Proteomes" id="UP000238415">
    <property type="component" value="Unassembled WGS sequence"/>
</dbReference>
<name>A0A2T0ATW2_9FIRM</name>
<dbReference type="GO" id="GO:0004309">
    <property type="term" value="F:exopolyphosphatase activity"/>
    <property type="evidence" value="ECO:0007669"/>
    <property type="project" value="UniProtKB-EC"/>
</dbReference>
<dbReference type="RefSeq" id="WP_106005032.1">
    <property type="nucleotide sequence ID" value="NZ_CP136419.1"/>
</dbReference>
<proteinExistence type="inferred from homology"/>
<dbReference type="InterPro" id="IPR043129">
    <property type="entry name" value="ATPase_NBD"/>
</dbReference>
<dbReference type="Gene3D" id="3.30.420.150">
    <property type="entry name" value="Exopolyphosphatase. Domain 2"/>
    <property type="match status" value="1"/>
</dbReference>
<dbReference type="OrthoDB" id="9807195at2"/>
<protein>
    <submittedName>
        <fullName evidence="3">Exopolyphosphatase</fullName>
        <ecNumber evidence="3">3.6.1.11</ecNumber>
    </submittedName>
</protein>
<dbReference type="InterPro" id="IPR003695">
    <property type="entry name" value="Ppx_GppA_N"/>
</dbReference>
<keyword evidence="3" id="KW-0378">Hydrolase</keyword>
<comment type="caution">
    <text evidence="3">The sequence shown here is derived from an EMBL/GenBank/DDBJ whole genome shotgun (WGS) entry which is preliminary data.</text>
</comment>
<dbReference type="CDD" id="cd24054">
    <property type="entry name" value="ASKHA_NBD_AaPPX-GppA_MtPPX2-like"/>
    <property type="match status" value="1"/>
</dbReference>
<reference evidence="3 4" key="1">
    <citation type="submission" date="2018-03" db="EMBL/GenBank/DDBJ databases">
        <title>Genome sequence of Moorella humiferrea DSM 23265.</title>
        <authorList>
            <person name="Poehlein A."/>
            <person name="Daniel R."/>
        </authorList>
    </citation>
    <scope>NUCLEOTIDE SEQUENCE [LARGE SCALE GENOMIC DNA]</scope>
    <source>
        <strain evidence="3 4">DSM 23265</strain>
    </source>
</reference>
<dbReference type="AlphaFoldDB" id="A0A2T0ATW2"/>
<evidence type="ECO:0000313" key="3">
    <source>
        <dbReference type="EMBL" id="PRR73903.1"/>
    </source>
</evidence>
<dbReference type="InterPro" id="IPR050273">
    <property type="entry name" value="GppA/Ppx_hydrolase"/>
</dbReference>
<dbReference type="SUPFAM" id="SSF53067">
    <property type="entry name" value="Actin-like ATPase domain"/>
    <property type="match status" value="2"/>
</dbReference>
<evidence type="ECO:0000259" key="2">
    <source>
        <dbReference type="Pfam" id="PF02541"/>
    </source>
</evidence>
<dbReference type="EC" id="3.6.1.11" evidence="3"/>
<dbReference type="PANTHER" id="PTHR30005">
    <property type="entry name" value="EXOPOLYPHOSPHATASE"/>
    <property type="match status" value="1"/>
</dbReference>